<reference evidence="4 5" key="1">
    <citation type="journal article" date="2014" name="Int. J. Syst. Evol. Microbiol.">
        <title>Complete genome sequence of Corynebacterium casei LMG S-19264T (=DSM 44701T), isolated from a smear-ripened cheese.</title>
        <authorList>
            <consortium name="US DOE Joint Genome Institute (JGI-PGF)"/>
            <person name="Walter F."/>
            <person name="Albersmeier A."/>
            <person name="Kalinowski J."/>
            <person name="Ruckert C."/>
        </authorList>
    </citation>
    <scope>NUCLEOTIDE SEQUENCE [LARGE SCALE GENOMIC DNA]</scope>
    <source>
        <strain evidence="4 5">CGMCC 1.9161</strain>
    </source>
</reference>
<dbReference type="EMBL" id="BMMF01000010">
    <property type="protein sequence ID" value="GGK42981.1"/>
    <property type="molecule type" value="Genomic_DNA"/>
</dbReference>
<gene>
    <name evidence="4" type="ORF">GCM10011322_32590</name>
</gene>
<protein>
    <submittedName>
        <fullName evidence="4">N-acetyltransferase</fullName>
    </submittedName>
</protein>
<proteinExistence type="predicted"/>
<dbReference type="InterPro" id="IPR016181">
    <property type="entry name" value="Acyl_CoA_acyltransferase"/>
</dbReference>
<dbReference type="PROSITE" id="PS51186">
    <property type="entry name" value="GNAT"/>
    <property type="match status" value="1"/>
</dbReference>
<dbReference type="GO" id="GO:0016747">
    <property type="term" value="F:acyltransferase activity, transferring groups other than amino-acyl groups"/>
    <property type="evidence" value="ECO:0007669"/>
    <property type="project" value="InterPro"/>
</dbReference>
<dbReference type="InterPro" id="IPR050832">
    <property type="entry name" value="Bact_Acetyltransf"/>
</dbReference>
<dbReference type="PANTHER" id="PTHR43877:SF2">
    <property type="entry name" value="AMINOALKYLPHOSPHONATE N-ACETYLTRANSFERASE-RELATED"/>
    <property type="match status" value="1"/>
</dbReference>
<evidence type="ECO:0000256" key="1">
    <source>
        <dbReference type="ARBA" id="ARBA00022679"/>
    </source>
</evidence>
<dbReference type="AlphaFoldDB" id="A0A917V6B5"/>
<dbReference type="Proteomes" id="UP000600449">
    <property type="component" value="Unassembled WGS sequence"/>
</dbReference>
<feature type="domain" description="N-acetyltransferase" evidence="3">
    <location>
        <begin position="4"/>
        <end position="174"/>
    </location>
</feature>
<organism evidence="4 5">
    <name type="scientific">Salinarimonas ramus</name>
    <dbReference type="NCBI Taxonomy" id="690164"/>
    <lineage>
        <taxon>Bacteria</taxon>
        <taxon>Pseudomonadati</taxon>
        <taxon>Pseudomonadota</taxon>
        <taxon>Alphaproteobacteria</taxon>
        <taxon>Hyphomicrobiales</taxon>
        <taxon>Salinarimonadaceae</taxon>
        <taxon>Salinarimonas</taxon>
    </lineage>
</organism>
<keyword evidence="1" id="KW-0808">Transferase</keyword>
<dbReference type="Gene3D" id="3.40.630.30">
    <property type="match status" value="1"/>
</dbReference>
<dbReference type="SUPFAM" id="SSF55729">
    <property type="entry name" value="Acyl-CoA N-acyltransferases (Nat)"/>
    <property type="match status" value="1"/>
</dbReference>
<dbReference type="PANTHER" id="PTHR43877">
    <property type="entry name" value="AMINOALKYLPHOSPHONATE N-ACETYLTRANSFERASE-RELATED-RELATED"/>
    <property type="match status" value="1"/>
</dbReference>
<dbReference type="CDD" id="cd04301">
    <property type="entry name" value="NAT_SF"/>
    <property type="match status" value="1"/>
</dbReference>
<evidence type="ECO:0000256" key="2">
    <source>
        <dbReference type="ARBA" id="ARBA00023315"/>
    </source>
</evidence>
<dbReference type="InterPro" id="IPR000182">
    <property type="entry name" value="GNAT_dom"/>
</dbReference>
<name>A0A917V6B5_9HYPH</name>
<evidence type="ECO:0000259" key="3">
    <source>
        <dbReference type="PROSITE" id="PS51186"/>
    </source>
</evidence>
<accession>A0A917V6B5</accession>
<dbReference type="RefSeq" id="WP_188914318.1">
    <property type="nucleotide sequence ID" value="NZ_BMMF01000010.1"/>
</dbReference>
<sequence>MTEIMIRRLDAEAAREACAALADIHRACVARGASVSLMADTPREEALAFWRSVAADVGAGGTILLVAENDGRMVGTVQVCAAGRPNQPHRGDLAKMLVHPDAQGRGVGTALLAAAEREALAAGLWLLVLDTTPGTAAERLYTRGSWEPVGVIPDFALWPDGRLGATKLFYKDLRGG</sequence>
<evidence type="ECO:0000313" key="4">
    <source>
        <dbReference type="EMBL" id="GGK42981.1"/>
    </source>
</evidence>
<evidence type="ECO:0000313" key="5">
    <source>
        <dbReference type="Proteomes" id="UP000600449"/>
    </source>
</evidence>
<keyword evidence="2" id="KW-0012">Acyltransferase</keyword>
<keyword evidence="5" id="KW-1185">Reference proteome</keyword>
<dbReference type="Pfam" id="PF00583">
    <property type="entry name" value="Acetyltransf_1"/>
    <property type="match status" value="1"/>
</dbReference>
<comment type="caution">
    <text evidence="4">The sequence shown here is derived from an EMBL/GenBank/DDBJ whole genome shotgun (WGS) entry which is preliminary data.</text>
</comment>